<dbReference type="Proteomes" id="UP000095286">
    <property type="component" value="Unplaced"/>
</dbReference>
<accession>A0AC35TT64</accession>
<name>A0AC35TT64_9BILA</name>
<organism evidence="1 2">
    <name type="scientific">Rhabditophanes sp. KR3021</name>
    <dbReference type="NCBI Taxonomy" id="114890"/>
    <lineage>
        <taxon>Eukaryota</taxon>
        <taxon>Metazoa</taxon>
        <taxon>Ecdysozoa</taxon>
        <taxon>Nematoda</taxon>
        <taxon>Chromadorea</taxon>
        <taxon>Rhabditida</taxon>
        <taxon>Tylenchina</taxon>
        <taxon>Panagrolaimomorpha</taxon>
        <taxon>Strongyloidoidea</taxon>
        <taxon>Alloionematidae</taxon>
        <taxon>Rhabditophanes</taxon>
    </lineage>
</organism>
<dbReference type="WBParaSite" id="RSKR_0000393600.1">
    <property type="protein sequence ID" value="RSKR_0000393600.1"/>
    <property type="gene ID" value="RSKR_0000393600"/>
</dbReference>
<evidence type="ECO:0000313" key="2">
    <source>
        <dbReference type="WBParaSite" id="RSKR_0000393600.1"/>
    </source>
</evidence>
<protein>
    <submittedName>
        <fullName evidence="2">Movement protein</fullName>
    </submittedName>
</protein>
<sequence length="113" mass="13012">MSSASSNSSIDYSNAPLKSAFQGFWEDIFPEEAHLLYSDEEIIRQIPSDISFSDIFPEEECIIYREQQQFPIISGGESKTKQLIRRFQGQIDQQTSHHTPYNSKMTSNYLPIT</sequence>
<reference evidence="2" key="1">
    <citation type="submission" date="2016-11" db="UniProtKB">
        <authorList>
            <consortium name="WormBaseParasite"/>
        </authorList>
    </citation>
    <scope>IDENTIFICATION</scope>
    <source>
        <strain evidence="2">KR3021</strain>
    </source>
</reference>
<proteinExistence type="predicted"/>
<evidence type="ECO:0000313" key="1">
    <source>
        <dbReference type="Proteomes" id="UP000095286"/>
    </source>
</evidence>